<dbReference type="InterPro" id="IPR003385">
    <property type="entry name" value="Glyco_hydro_77"/>
</dbReference>
<accession>K6XDF2</accession>
<comment type="similarity">
    <text evidence="2 10">Belongs to the disproportionating enzyme family.</text>
</comment>
<dbReference type="NCBIfam" id="TIGR00217">
    <property type="entry name" value="malQ"/>
    <property type="match status" value="1"/>
</dbReference>
<evidence type="ECO:0000256" key="3">
    <source>
        <dbReference type="ARBA" id="ARBA00012560"/>
    </source>
</evidence>
<evidence type="ECO:0000256" key="1">
    <source>
        <dbReference type="ARBA" id="ARBA00000439"/>
    </source>
</evidence>
<reference evidence="12 13" key="1">
    <citation type="submission" date="2012-08" db="EMBL/GenBank/DDBJ databases">
        <title>Whole genome shotgun sequence of Kineosphaera limosa NBRC 100340.</title>
        <authorList>
            <person name="Yoshida I."/>
            <person name="Isaki S."/>
            <person name="Hosoyama A."/>
            <person name="Tsuchikane K."/>
            <person name="Katsumata H."/>
            <person name="Ando Y."/>
            <person name="Ohji S."/>
            <person name="Hamada M."/>
            <person name="Tamura T."/>
            <person name="Yamazoe A."/>
            <person name="Yamazaki S."/>
            <person name="Fujita N."/>
        </authorList>
    </citation>
    <scope>NUCLEOTIDE SEQUENCE [LARGE SCALE GENOMIC DNA]</scope>
    <source>
        <strain evidence="12 13">NBRC 100340</strain>
    </source>
</reference>
<keyword evidence="13" id="KW-1185">Reference proteome</keyword>
<dbReference type="GO" id="GO:0004134">
    <property type="term" value="F:4-alpha-glucanotransferase activity"/>
    <property type="evidence" value="ECO:0007669"/>
    <property type="project" value="UniProtKB-EC"/>
</dbReference>
<comment type="caution">
    <text evidence="12">The sequence shown here is derived from an EMBL/GenBank/DDBJ whole genome shotgun (WGS) entry which is preliminary data.</text>
</comment>
<dbReference type="eggNOG" id="COG1640">
    <property type="taxonomic scope" value="Bacteria"/>
</dbReference>
<dbReference type="AlphaFoldDB" id="K6XDF2"/>
<keyword evidence="7 10" id="KW-0119">Carbohydrate metabolism</keyword>
<evidence type="ECO:0000259" key="11">
    <source>
        <dbReference type="Pfam" id="PF21226"/>
    </source>
</evidence>
<name>K6XDF2_9MICO</name>
<gene>
    <name evidence="12" type="primary">malQ</name>
    <name evidence="12" type="ORF">KILIM_050_00060</name>
</gene>
<evidence type="ECO:0000256" key="7">
    <source>
        <dbReference type="ARBA" id="ARBA00023277"/>
    </source>
</evidence>
<dbReference type="GO" id="GO:0005975">
    <property type="term" value="P:carbohydrate metabolic process"/>
    <property type="evidence" value="ECO:0007669"/>
    <property type="project" value="InterPro"/>
</dbReference>
<evidence type="ECO:0000256" key="9">
    <source>
        <dbReference type="ARBA" id="ARBA00031501"/>
    </source>
</evidence>
<protein>
    <recommendedName>
        <fullName evidence="4 10">4-alpha-glucanotransferase</fullName>
        <ecNumber evidence="3 10">2.4.1.25</ecNumber>
    </recommendedName>
    <alternativeName>
        <fullName evidence="8 10">Amylomaltase</fullName>
    </alternativeName>
    <alternativeName>
        <fullName evidence="9 10">Disproportionating enzyme</fullName>
    </alternativeName>
</protein>
<keyword evidence="5 10" id="KW-0328">Glycosyltransferase</keyword>
<dbReference type="Gene3D" id="3.20.20.80">
    <property type="entry name" value="Glycosidases"/>
    <property type="match status" value="1"/>
</dbReference>
<dbReference type="Pfam" id="PF02446">
    <property type="entry name" value="Glyco_hydro_77"/>
    <property type="match status" value="1"/>
</dbReference>
<dbReference type="EMBL" id="BAHD01000050">
    <property type="protein sequence ID" value="GAB96824.1"/>
    <property type="molecule type" value="Genomic_DNA"/>
</dbReference>
<dbReference type="EC" id="2.4.1.25" evidence="3 10"/>
<sequence>MTNEAPSAALAELAHVYGVATEYWDWQGHHILVSATTIRAVLGALGVEAADDQAASQSLWAAHERPWRRRVPPMTLHRQGTWGTVRVHVPDGAQLEAWVQPESGGRLVLEQAMVWVDPRWIDGQLIGVATFNLPADLPLGWHTLHALIDGEQEAASGTFVVVPHSLTPPPGVDSDGAWGLMSQLYSVRSANSWGVGDFCDLADMAVWSARDLGADFTLINPVHAAEFSGPMEASPYLPTSRRFVNPLYIRVEDIPEVAYLDATVRAQIEAIAVPARARNTSERIDRDACWEAKKAALRLVYAHPRSSRRQRSFEAFMEAEGEALVDYATWCVLHELNDEPWPAELQDSRSAAVEQVRMEHLHEIGFVMWCQWIVDQQLAAVQREALDAGMTLGIMQDLAVGVHPDGSDAWGLRDALAGQVTVGAPPDPYNQRGQDWSQPPWRPDRLAELGYRPFRDMIRAALRHSGGLRVDHIIGLFRLWWIPEGQEPTEGTYVRYDHEALIGILTLEAHRAGAVIVGEDLGTVEPWVRDFLVERGVLGTSILWFERNDDGWPRSPEQYRRLCLASVTTHDLPPTAGYLTGEHIRVRDELGLFTRPMVEELAEDIAGREQMLVALRDRGLLEEQAELSTLAIDPSASQLEEIIEGLHKYLSFSPALLLGVSVPDLVGDRRTMNQPGTSTEYPNWLLPLAGPDRKPMLLEELMASRWARRLTRGVHRGRRP</sequence>
<evidence type="ECO:0000256" key="5">
    <source>
        <dbReference type="ARBA" id="ARBA00022676"/>
    </source>
</evidence>
<dbReference type="PANTHER" id="PTHR32438">
    <property type="entry name" value="4-ALPHA-GLUCANOTRANSFERASE DPE1, CHLOROPLASTIC/AMYLOPLASTIC"/>
    <property type="match status" value="1"/>
</dbReference>
<evidence type="ECO:0000256" key="4">
    <source>
        <dbReference type="ARBA" id="ARBA00020295"/>
    </source>
</evidence>
<comment type="catalytic activity">
    <reaction evidence="1 10">
        <text>Transfers a segment of a (1-&gt;4)-alpha-D-glucan to a new position in an acceptor, which may be glucose or a (1-&gt;4)-alpha-D-glucan.</text>
        <dbReference type="EC" id="2.4.1.25"/>
    </reaction>
</comment>
<evidence type="ECO:0000313" key="12">
    <source>
        <dbReference type="EMBL" id="GAB96824.1"/>
    </source>
</evidence>
<proteinExistence type="inferred from homology"/>
<dbReference type="InterPro" id="IPR017853">
    <property type="entry name" value="GH"/>
</dbReference>
<dbReference type="PANTHER" id="PTHR32438:SF5">
    <property type="entry name" value="4-ALPHA-GLUCANOTRANSFERASE DPE1, CHLOROPLASTIC_AMYLOPLASTIC"/>
    <property type="match status" value="1"/>
</dbReference>
<evidence type="ECO:0000256" key="6">
    <source>
        <dbReference type="ARBA" id="ARBA00022679"/>
    </source>
</evidence>
<dbReference type="RefSeq" id="WP_006593356.1">
    <property type="nucleotide sequence ID" value="NZ_BAHD01000050.1"/>
</dbReference>
<organism evidence="12 13">
    <name type="scientific">Kineosphaera limosa NBRC 100340</name>
    <dbReference type="NCBI Taxonomy" id="1184609"/>
    <lineage>
        <taxon>Bacteria</taxon>
        <taxon>Bacillati</taxon>
        <taxon>Actinomycetota</taxon>
        <taxon>Actinomycetes</taxon>
        <taxon>Micrococcales</taxon>
        <taxon>Dermatophilaceae</taxon>
        <taxon>Kineosphaera</taxon>
    </lineage>
</organism>
<dbReference type="Proteomes" id="UP000008366">
    <property type="component" value="Unassembled WGS sequence"/>
</dbReference>
<dbReference type="Pfam" id="PF21226">
    <property type="entry name" value="MalQ_N"/>
    <property type="match status" value="1"/>
</dbReference>
<keyword evidence="6 10" id="KW-0808">Transferase</keyword>
<dbReference type="SUPFAM" id="SSF51445">
    <property type="entry name" value="(Trans)glycosidases"/>
    <property type="match status" value="1"/>
</dbReference>
<dbReference type="STRING" id="1184609.KILIM_050_00060"/>
<evidence type="ECO:0000256" key="10">
    <source>
        <dbReference type="RuleBase" id="RU361207"/>
    </source>
</evidence>
<evidence type="ECO:0000256" key="2">
    <source>
        <dbReference type="ARBA" id="ARBA00005684"/>
    </source>
</evidence>
<evidence type="ECO:0000313" key="13">
    <source>
        <dbReference type="Proteomes" id="UP000008366"/>
    </source>
</evidence>
<evidence type="ECO:0000256" key="8">
    <source>
        <dbReference type="ARBA" id="ARBA00031423"/>
    </source>
</evidence>
<dbReference type="InterPro" id="IPR048458">
    <property type="entry name" value="MalQ_N"/>
</dbReference>
<feature type="domain" description="MalQ N-terminal beta-sandwich" evidence="11">
    <location>
        <begin position="71"/>
        <end position="163"/>
    </location>
</feature>